<reference evidence="3 4" key="1">
    <citation type="journal article" date="2017" name="BMC Genomics">
        <title>Whole-genome assembly of Babesia ovata and comparative genomics between closely related pathogens.</title>
        <authorList>
            <person name="Yamagishi J."/>
            <person name="Asada M."/>
            <person name="Hakimi H."/>
            <person name="Tanaka T.Q."/>
            <person name="Sugimoto C."/>
            <person name="Kawazu S."/>
        </authorList>
    </citation>
    <scope>NUCLEOTIDE SEQUENCE [LARGE SCALE GENOMIC DNA]</scope>
    <source>
        <strain evidence="3 4">Miyake</strain>
    </source>
</reference>
<feature type="compositionally biased region" description="Polar residues" evidence="1">
    <location>
        <begin position="26"/>
        <end position="38"/>
    </location>
</feature>
<dbReference type="RefSeq" id="XP_028866353.1">
    <property type="nucleotide sequence ID" value="XM_029010520.1"/>
</dbReference>
<dbReference type="Proteomes" id="UP000236319">
    <property type="component" value="Unassembled WGS sequence"/>
</dbReference>
<keyword evidence="4" id="KW-1185">Reference proteome</keyword>
<evidence type="ECO:0000256" key="2">
    <source>
        <dbReference type="SAM" id="Phobius"/>
    </source>
</evidence>
<accession>A0A2H6KAU4</accession>
<feature type="region of interest" description="Disordered" evidence="1">
    <location>
        <begin position="1"/>
        <end position="38"/>
    </location>
</feature>
<proteinExistence type="predicted"/>
<keyword evidence="2" id="KW-0812">Transmembrane</keyword>
<name>A0A2H6KAU4_9APIC</name>
<dbReference type="Gene3D" id="2.130.10.10">
    <property type="entry name" value="YVTN repeat-like/Quinoprotein amine dehydrogenase"/>
    <property type="match status" value="1"/>
</dbReference>
<feature type="transmembrane region" description="Helical" evidence="2">
    <location>
        <begin position="493"/>
        <end position="515"/>
    </location>
</feature>
<dbReference type="AlphaFoldDB" id="A0A2H6KAU4"/>
<dbReference type="OrthoDB" id="361914at2759"/>
<protein>
    <recommendedName>
        <fullName evidence="5">CNH domain-containing protein</fullName>
    </recommendedName>
</protein>
<dbReference type="VEuPathDB" id="PiroplasmaDB:BOVATA_016030"/>
<dbReference type="InterPro" id="IPR015943">
    <property type="entry name" value="WD40/YVTN_repeat-like_dom_sf"/>
</dbReference>
<evidence type="ECO:0008006" key="5">
    <source>
        <dbReference type="Google" id="ProtNLM"/>
    </source>
</evidence>
<keyword evidence="2" id="KW-0472">Membrane</keyword>
<evidence type="ECO:0000313" key="3">
    <source>
        <dbReference type="EMBL" id="GBE60110.1"/>
    </source>
</evidence>
<gene>
    <name evidence="3" type="ORF">BOVATA_016030</name>
</gene>
<comment type="caution">
    <text evidence="3">The sequence shown here is derived from an EMBL/GenBank/DDBJ whole genome shotgun (WGS) entry which is preliminary data.</text>
</comment>
<evidence type="ECO:0000256" key="1">
    <source>
        <dbReference type="SAM" id="MobiDB-lite"/>
    </source>
</evidence>
<feature type="region of interest" description="Disordered" evidence="1">
    <location>
        <begin position="268"/>
        <end position="291"/>
    </location>
</feature>
<dbReference type="EMBL" id="BDSA01000002">
    <property type="protein sequence ID" value="GBE60110.1"/>
    <property type="molecule type" value="Genomic_DNA"/>
</dbReference>
<keyword evidence="2" id="KW-1133">Transmembrane helix</keyword>
<dbReference type="InterPro" id="IPR036322">
    <property type="entry name" value="WD40_repeat_dom_sf"/>
</dbReference>
<sequence>MAKSGPARQDSGGSTGDVEDTRDMKSTSGSMSEELNTTQVSFASARRTSGEHIAHHRSKHVDDRKQWSAIKSLMKKLNTLSESFGDAGWGPAYEIASKPTRKGPTMGLFFGPAKRPENCSLIMQTPDSMERYSFYGKLMQHTSCAPYAITTVTYGHVVGIGRCGLCGTQCGKVVVYKLETFERIFVFDTLLYYGKAEQTQEQVEALAEDEETVLAPNAFEINALRLVKTFENYSTMLVVGNQLGHLLVIELPSMRLLNIIYYPKHGAAPAPETPNSTADEQADNEYDETPRQQRIQNVVEMGEPSPYISCLKVQPNVNDVWVGYGDGTFAVFTIPAGVCKRHVPADSMEKETNSNVEIDVRWQRVMSIHFSAMLDLALVVYGNIRVDVWDTRNFTLLKSLPASILTCDSSLISSMRLYEGYEKMCILFIGSMEGSLIMRKVERHPSNGVSWSLLLNLLYDIKFSASPSDKQQGANELESIDFRGAPITCIYPLLSHNAVIVGNACGAMVAAWNVLKRLRGR</sequence>
<dbReference type="GeneID" id="39873880"/>
<evidence type="ECO:0000313" key="4">
    <source>
        <dbReference type="Proteomes" id="UP000236319"/>
    </source>
</evidence>
<organism evidence="3 4">
    <name type="scientific">Babesia ovata</name>
    <dbReference type="NCBI Taxonomy" id="189622"/>
    <lineage>
        <taxon>Eukaryota</taxon>
        <taxon>Sar</taxon>
        <taxon>Alveolata</taxon>
        <taxon>Apicomplexa</taxon>
        <taxon>Aconoidasida</taxon>
        <taxon>Piroplasmida</taxon>
        <taxon>Babesiidae</taxon>
        <taxon>Babesia</taxon>
    </lineage>
</organism>
<dbReference type="SUPFAM" id="SSF50978">
    <property type="entry name" value="WD40 repeat-like"/>
    <property type="match status" value="1"/>
</dbReference>